<evidence type="ECO:0000313" key="5">
    <source>
        <dbReference type="Proteomes" id="UP000814353"/>
    </source>
</evidence>
<evidence type="ECO:0000256" key="1">
    <source>
        <dbReference type="SAM" id="Phobius"/>
    </source>
</evidence>
<name>A0A7V9W350_9GAMM</name>
<accession>A0A7V9W350</accession>
<comment type="caution">
    <text evidence="2">The sequence shown here is derived from an EMBL/GenBank/DDBJ whole genome shotgun (WGS) entry which is preliminary data.</text>
</comment>
<keyword evidence="1" id="KW-1133">Transmembrane helix</keyword>
<evidence type="ECO:0000313" key="3">
    <source>
        <dbReference type="EMBL" id="MCG6663161.1"/>
    </source>
</evidence>
<evidence type="ECO:0000313" key="2">
    <source>
        <dbReference type="EMBL" id="MBA2780183.1"/>
    </source>
</evidence>
<proteinExistence type="predicted"/>
<gene>
    <name evidence="2" type="ORF">H1D44_14925</name>
    <name evidence="3" type="ORF">HOP48_16625</name>
</gene>
<keyword evidence="1" id="KW-0812">Transmembrane</keyword>
<dbReference type="AlphaFoldDB" id="A0A7V9W350"/>
<keyword evidence="5" id="KW-1185">Reference proteome</keyword>
<sequence length="159" mass="18491">MELTVPVIQIAVVGIITFGAAIILKPLAMVVRDYLLWVTIAQYIKRSNFKTKAYHLAVARAEWAEHKAQGPLFAQLGQNQHFKIGDKVITFEQYNKEEAKRNRLRSEINELNRSVGVVESIISSLLRHFDQKDSSPALEIIKYYERREFRRRGLEYDEK</sequence>
<evidence type="ECO:0000313" key="4">
    <source>
        <dbReference type="Proteomes" id="UP000518091"/>
    </source>
</evidence>
<dbReference type="Proteomes" id="UP000814353">
    <property type="component" value="Unassembled WGS sequence"/>
</dbReference>
<protein>
    <submittedName>
        <fullName evidence="2">Uncharacterized protein</fullName>
    </submittedName>
</protein>
<feature type="transmembrane region" description="Helical" evidence="1">
    <location>
        <begin position="6"/>
        <end position="24"/>
    </location>
</feature>
<reference evidence="2 4" key="2">
    <citation type="submission" date="2020-07" db="EMBL/GenBank/DDBJ databases">
        <title>Identification of Halomonas strains.</title>
        <authorList>
            <person name="Xiao Z."/>
            <person name="Shen J."/>
        </authorList>
    </citation>
    <scope>NUCLEOTIDE SEQUENCE [LARGE SCALE GENOMIC DNA]</scope>
    <source>
        <strain evidence="2 4">DSM 17331</strain>
    </source>
</reference>
<organism evidence="2 4">
    <name type="scientific">Billgrantia kenyensis</name>
    <dbReference type="NCBI Taxonomy" id="321266"/>
    <lineage>
        <taxon>Bacteria</taxon>
        <taxon>Pseudomonadati</taxon>
        <taxon>Pseudomonadota</taxon>
        <taxon>Gammaproteobacteria</taxon>
        <taxon>Oceanospirillales</taxon>
        <taxon>Halomonadaceae</taxon>
        <taxon>Billgrantia</taxon>
    </lineage>
</organism>
<dbReference type="RefSeq" id="WP_181515656.1">
    <property type="nucleotide sequence ID" value="NZ_JABFUB010000017.1"/>
</dbReference>
<dbReference type="EMBL" id="JABFUB010000017">
    <property type="protein sequence ID" value="MCG6663161.1"/>
    <property type="molecule type" value="Genomic_DNA"/>
</dbReference>
<dbReference type="Proteomes" id="UP000518091">
    <property type="component" value="Unassembled WGS sequence"/>
</dbReference>
<reference evidence="3 5" key="1">
    <citation type="submission" date="2020-05" db="EMBL/GenBank/DDBJ databases">
        <title>Comparative genomic analysis of denitrifying bacteria from Halomonas genus.</title>
        <authorList>
            <person name="Wang L."/>
            <person name="Shao Z."/>
        </authorList>
    </citation>
    <scope>NUCLEOTIDE SEQUENCE [LARGE SCALE GENOMIC DNA]</scope>
    <source>
        <strain evidence="3 5">DSM 17331</strain>
    </source>
</reference>
<dbReference type="EMBL" id="JACEFT010000021">
    <property type="protein sequence ID" value="MBA2780183.1"/>
    <property type="molecule type" value="Genomic_DNA"/>
</dbReference>
<keyword evidence="1" id="KW-0472">Membrane</keyword>